<accession>A0A3P6CHA7</accession>
<proteinExistence type="predicted"/>
<organism evidence="1">
    <name type="scientific">Brassica oleracea</name>
    <name type="common">Wild cabbage</name>
    <dbReference type="NCBI Taxonomy" id="3712"/>
    <lineage>
        <taxon>Eukaryota</taxon>
        <taxon>Viridiplantae</taxon>
        <taxon>Streptophyta</taxon>
        <taxon>Embryophyta</taxon>
        <taxon>Tracheophyta</taxon>
        <taxon>Spermatophyta</taxon>
        <taxon>Magnoliopsida</taxon>
        <taxon>eudicotyledons</taxon>
        <taxon>Gunneridae</taxon>
        <taxon>Pentapetalae</taxon>
        <taxon>rosids</taxon>
        <taxon>malvids</taxon>
        <taxon>Brassicales</taxon>
        <taxon>Brassicaceae</taxon>
        <taxon>Brassiceae</taxon>
        <taxon>Brassica</taxon>
    </lineage>
</organism>
<sequence length="72" mass="8192">MVSDILTRETREWNIQWINSLLPELAAHILSIQPSLLDSQTPTSGRYQRTEPTLSSLATSLYTRQNTHSPLL</sequence>
<reference evidence="1" key="1">
    <citation type="submission" date="2018-11" db="EMBL/GenBank/DDBJ databases">
        <authorList>
            <consortium name="Genoscope - CEA"/>
            <person name="William W."/>
        </authorList>
    </citation>
    <scope>NUCLEOTIDE SEQUENCE</scope>
</reference>
<evidence type="ECO:0000313" key="1">
    <source>
        <dbReference type="EMBL" id="VDD13810.1"/>
    </source>
</evidence>
<dbReference type="AlphaFoldDB" id="A0A3P6CHA7"/>
<protein>
    <submittedName>
        <fullName evidence="1">Uncharacterized protein</fullName>
    </submittedName>
</protein>
<gene>
    <name evidence="1" type="ORF">BOLC4T27339H</name>
</gene>
<name>A0A3P6CHA7_BRAOL</name>
<dbReference type="EMBL" id="LR031873">
    <property type="protein sequence ID" value="VDD13810.1"/>
    <property type="molecule type" value="Genomic_DNA"/>
</dbReference>